<feature type="transmembrane region" description="Helical" evidence="5">
    <location>
        <begin position="158"/>
        <end position="180"/>
    </location>
</feature>
<name>A0ABV3XY09_9RHOB</name>
<keyword evidence="3 5" id="KW-1133">Transmembrane helix</keyword>
<evidence type="ECO:0000256" key="3">
    <source>
        <dbReference type="ARBA" id="ARBA00022989"/>
    </source>
</evidence>
<protein>
    <submittedName>
        <fullName evidence="7">MFS family permease</fullName>
    </submittedName>
</protein>
<dbReference type="PROSITE" id="PS50850">
    <property type="entry name" value="MFS"/>
    <property type="match status" value="1"/>
</dbReference>
<feature type="transmembrane region" description="Helical" evidence="5">
    <location>
        <begin position="355"/>
        <end position="372"/>
    </location>
</feature>
<evidence type="ECO:0000259" key="6">
    <source>
        <dbReference type="PROSITE" id="PS50850"/>
    </source>
</evidence>
<evidence type="ECO:0000313" key="7">
    <source>
        <dbReference type="EMBL" id="MEX5730199.1"/>
    </source>
</evidence>
<feature type="transmembrane region" description="Helical" evidence="5">
    <location>
        <begin position="230"/>
        <end position="253"/>
    </location>
</feature>
<gene>
    <name evidence="7" type="ORF">Ga0609869_003552</name>
</gene>
<accession>A0ABV3XY09</accession>
<reference evidence="7 8" key="1">
    <citation type="submission" date="2024-06" db="EMBL/GenBank/DDBJ databases">
        <title>Genome of Rhodovulum iodosum, a marine photoferrotroph.</title>
        <authorList>
            <person name="Bianchini G."/>
            <person name="Nikeleit V."/>
            <person name="Kappler A."/>
            <person name="Bryce C."/>
            <person name="Sanchez-Baracaldo P."/>
        </authorList>
    </citation>
    <scope>NUCLEOTIDE SEQUENCE [LARGE SCALE GENOMIC DNA]</scope>
    <source>
        <strain evidence="7 8">UT/N1</strain>
    </source>
</reference>
<dbReference type="Proteomes" id="UP001560019">
    <property type="component" value="Unassembled WGS sequence"/>
</dbReference>
<evidence type="ECO:0000256" key="4">
    <source>
        <dbReference type="ARBA" id="ARBA00023136"/>
    </source>
</evidence>
<feature type="domain" description="Major facilitator superfamily (MFS) profile" evidence="6">
    <location>
        <begin position="199"/>
        <end position="422"/>
    </location>
</feature>
<feature type="transmembrane region" description="Helical" evidence="5">
    <location>
        <begin position="323"/>
        <end position="343"/>
    </location>
</feature>
<dbReference type="CDD" id="cd17477">
    <property type="entry name" value="MFS_YcaD_like"/>
    <property type="match status" value="1"/>
</dbReference>
<proteinExistence type="predicted"/>
<dbReference type="InterPro" id="IPR036259">
    <property type="entry name" value="MFS_trans_sf"/>
</dbReference>
<comment type="subcellular location">
    <subcellularLocation>
        <location evidence="1">Membrane</location>
    </subcellularLocation>
</comment>
<dbReference type="InterPro" id="IPR047200">
    <property type="entry name" value="MFS_YcaD-like"/>
</dbReference>
<dbReference type="PANTHER" id="PTHR23521:SF3">
    <property type="entry name" value="MFS TRANSPORTER"/>
    <property type="match status" value="1"/>
</dbReference>
<dbReference type="SUPFAM" id="SSF103473">
    <property type="entry name" value="MFS general substrate transporter"/>
    <property type="match status" value="1"/>
</dbReference>
<dbReference type="EMBL" id="JBEHHI010000004">
    <property type="protein sequence ID" value="MEX5730199.1"/>
    <property type="molecule type" value="Genomic_DNA"/>
</dbReference>
<keyword evidence="8" id="KW-1185">Reference proteome</keyword>
<dbReference type="InterPro" id="IPR005828">
    <property type="entry name" value="MFS_sugar_transport-like"/>
</dbReference>
<evidence type="ECO:0000313" key="8">
    <source>
        <dbReference type="Proteomes" id="UP001560019"/>
    </source>
</evidence>
<evidence type="ECO:0000256" key="5">
    <source>
        <dbReference type="SAM" id="Phobius"/>
    </source>
</evidence>
<feature type="transmembrane region" description="Helical" evidence="5">
    <location>
        <begin position="73"/>
        <end position="91"/>
    </location>
</feature>
<evidence type="ECO:0000256" key="1">
    <source>
        <dbReference type="ARBA" id="ARBA00004370"/>
    </source>
</evidence>
<organism evidence="7 8">
    <name type="scientific">Rhodovulum iodosum</name>
    <dbReference type="NCBI Taxonomy" id="68291"/>
    <lineage>
        <taxon>Bacteria</taxon>
        <taxon>Pseudomonadati</taxon>
        <taxon>Pseudomonadota</taxon>
        <taxon>Alphaproteobacteria</taxon>
        <taxon>Rhodobacterales</taxon>
        <taxon>Paracoccaceae</taxon>
        <taxon>Rhodovulum</taxon>
    </lineage>
</organism>
<keyword evidence="4 5" id="KW-0472">Membrane</keyword>
<dbReference type="InterPro" id="IPR020846">
    <property type="entry name" value="MFS_dom"/>
</dbReference>
<dbReference type="Pfam" id="PF00083">
    <property type="entry name" value="Sugar_tr"/>
    <property type="match status" value="1"/>
</dbReference>
<feature type="transmembrane region" description="Helical" evidence="5">
    <location>
        <begin position="97"/>
        <end position="119"/>
    </location>
</feature>
<dbReference type="RefSeq" id="WP_125403364.1">
    <property type="nucleotide sequence ID" value="NZ_JBEHHI010000004.1"/>
</dbReference>
<evidence type="ECO:0000256" key="2">
    <source>
        <dbReference type="ARBA" id="ARBA00022692"/>
    </source>
</evidence>
<feature type="transmembrane region" description="Helical" evidence="5">
    <location>
        <begin position="39"/>
        <end position="61"/>
    </location>
</feature>
<keyword evidence="2 5" id="KW-0812">Transmembrane</keyword>
<dbReference type="Pfam" id="PF07690">
    <property type="entry name" value="MFS_1"/>
    <property type="match status" value="1"/>
</dbReference>
<dbReference type="Gene3D" id="1.20.1250.20">
    <property type="entry name" value="MFS general substrate transporter like domains"/>
    <property type="match status" value="2"/>
</dbReference>
<feature type="transmembrane region" description="Helical" evidence="5">
    <location>
        <begin position="201"/>
        <end position="224"/>
    </location>
</feature>
<feature type="transmembrane region" description="Helical" evidence="5">
    <location>
        <begin position="289"/>
        <end position="311"/>
    </location>
</feature>
<comment type="caution">
    <text evidence="7">The sequence shown here is derived from an EMBL/GenBank/DDBJ whole genome shotgun (WGS) entry which is preliminary data.</text>
</comment>
<feature type="transmembrane region" description="Helical" evidence="5">
    <location>
        <begin position="265"/>
        <end position="283"/>
    </location>
</feature>
<dbReference type="InterPro" id="IPR011701">
    <property type="entry name" value="MFS"/>
</dbReference>
<sequence length="422" mass="43914">MIRVLAGSWALMLGMLLLMVGNGIQGTLLGIRGGIEGFSTFEMSLVMSAYFVGFLGGSQLAPEMIRRVGHIRVFAALASLISAVLILYPALAHPVSWTVGRVLIGFCFSGVYVTAESWLNNSATNETRGQTLSLYMIVQMAGIVSAQGLLLIADPAGFILFIIPSVLVSISFAPILLSVGPTPAFEATKPMSLRALVRISPTGAIGMFLVGGVYSAQFGMAAVFGTAAGLSVAQISGFIAAIFLGGLLLQFPIGWLSDRMDRRMLILGAAAIGGTAAVVAALVGDTYPALLAAAFVIGGMSNPLYALLIAYTNDYLQPEDMAAASGGLLFINGVGAIIGPVATGWMMGLIGPHGFFLYLAGLMLTLAAYAAYRMTQRAAVPVDETATYAPVMPSSTPVAVEAAQEYALEAAHDEEEPVIAAE</sequence>
<feature type="transmembrane region" description="Helical" evidence="5">
    <location>
        <begin position="131"/>
        <end position="152"/>
    </location>
</feature>
<dbReference type="PANTHER" id="PTHR23521">
    <property type="entry name" value="TRANSPORTER MFS SUPERFAMILY"/>
    <property type="match status" value="1"/>
</dbReference>